<organism evidence="2 3">
    <name type="scientific">Ectocarpus siliculosus</name>
    <name type="common">Brown alga</name>
    <name type="synonym">Conferva siliculosa</name>
    <dbReference type="NCBI Taxonomy" id="2880"/>
    <lineage>
        <taxon>Eukaryota</taxon>
        <taxon>Sar</taxon>
        <taxon>Stramenopiles</taxon>
        <taxon>Ochrophyta</taxon>
        <taxon>PX clade</taxon>
        <taxon>Phaeophyceae</taxon>
        <taxon>Ectocarpales</taxon>
        <taxon>Ectocarpaceae</taxon>
        <taxon>Ectocarpus</taxon>
    </lineage>
</organism>
<keyword evidence="3" id="KW-1185">Reference proteome</keyword>
<proteinExistence type="predicted"/>
<dbReference type="InParanoid" id="D7G7A7"/>
<dbReference type="EMBL" id="FN649036">
    <property type="protein sequence ID" value="CBJ27658.1"/>
    <property type="molecule type" value="Genomic_DNA"/>
</dbReference>
<dbReference type="SUPFAM" id="SSF52540">
    <property type="entry name" value="P-loop containing nucleoside triphosphate hydrolases"/>
    <property type="match status" value="1"/>
</dbReference>
<accession>D7G7A7</accession>
<dbReference type="Proteomes" id="UP000002630">
    <property type="component" value="Linkage Group LG28"/>
</dbReference>
<gene>
    <name evidence="2" type="ORF">Esi_0080_0051</name>
</gene>
<evidence type="ECO:0000313" key="3">
    <source>
        <dbReference type="Proteomes" id="UP000002630"/>
    </source>
</evidence>
<name>D7G7A7_ECTSI</name>
<evidence type="ECO:0000256" key="1">
    <source>
        <dbReference type="ARBA" id="ARBA00022679"/>
    </source>
</evidence>
<dbReference type="PANTHER" id="PTHR10605:SF56">
    <property type="entry name" value="BIFUNCTIONAL HEPARAN SULFATE N-DEACETYLASE_N-SULFOTRANSFERASE"/>
    <property type="match status" value="1"/>
</dbReference>
<keyword evidence="1" id="KW-0808">Transferase</keyword>
<dbReference type="GO" id="GO:0008146">
    <property type="term" value="F:sulfotransferase activity"/>
    <property type="evidence" value="ECO:0007669"/>
    <property type="project" value="InterPro"/>
</dbReference>
<reference evidence="2 3" key="1">
    <citation type="journal article" date="2010" name="Nature">
        <title>The Ectocarpus genome and the independent evolution of multicellularity in brown algae.</title>
        <authorList>
            <person name="Cock J.M."/>
            <person name="Sterck L."/>
            <person name="Rouze P."/>
            <person name="Scornet D."/>
            <person name="Allen A.E."/>
            <person name="Amoutzias G."/>
            <person name="Anthouard V."/>
            <person name="Artiguenave F."/>
            <person name="Aury J.M."/>
            <person name="Badger J.H."/>
            <person name="Beszteri B."/>
            <person name="Billiau K."/>
            <person name="Bonnet E."/>
            <person name="Bothwell J.H."/>
            <person name="Bowler C."/>
            <person name="Boyen C."/>
            <person name="Brownlee C."/>
            <person name="Carrano C.J."/>
            <person name="Charrier B."/>
            <person name="Cho G.Y."/>
            <person name="Coelho S.M."/>
            <person name="Collen J."/>
            <person name="Corre E."/>
            <person name="Da Silva C."/>
            <person name="Delage L."/>
            <person name="Delaroque N."/>
            <person name="Dittami S.M."/>
            <person name="Doulbeau S."/>
            <person name="Elias M."/>
            <person name="Farnham G."/>
            <person name="Gachon C.M."/>
            <person name="Gschloessl B."/>
            <person name="Heesch S."/>
            <person name="Jabbari K."/>
            <person name="Jubin C."/>
            <person name="Kawai H."/>
            <person name="Kimura K."/>
            <person name="Kloareg B."/>
            <person name="Kupper F.C."/>
            <person name="Lang D."/>
            <person name="Le Bail A."/>
            <person name="Leblanc C."/>
            <person name="Lerouge P."/>
            <person name="Lohr M."/>
            <person name="Lopez P.J."/>
            <person name="Martens C."/>
            <person name="Maumus F."/>
            <person name="Michel G."/>
            <person name="Miranda-Saavedra D."/>
            <person name="Morales J."/>
            <person name="Moreau H."/>
            <person name="Motomura T."/>
            <person name="Nagasato C."/>
            <person name="Napoli C.A."/>
            <person name="Nelson D.R."/>
            <person name="Nyvall-Collen P."/>
            <person name="Peters A.F."/>
            <person name="Pommier C."/>
            <person name="Potin P."/>
            <person name="Poulain J."/>
            <person name="Quesneville H."/>
            <person name="Read B."/>
            <person name="Rensing S.A."/>
            <person name="Ritter A."/>
            <person name="Rousvoal S."/>
            <person name="Samanta M."/>
            <person name="Samson G."/>
            <person name="Schroeder D.C."/>
            <person name="Segurens B."/>
            <person name="Strittmatter M."/>
            <person name="Tonon T."/>
            <person name="Tregear J.W."/>
            <person name="Valentin K."/>
            <person name="von Dassow P."/>
            <person name="Yamagishi T."/>
            <person name="Van de Peer Y."/>
            <person name="Wincker P."/>
        </authorList>
    </citation>
    <scope>NUCLEOTIDE SEQUENCE [LARGE SCALE GENOMIC DNA]</scope>
    <source>
        <strain evidence="3">Ec32 / CCAP1310/4</strain>
    </source>
</reference>
<dbReference type="Gene3D" id="3.40.50.300">
    <property type="entry name" value="P-loop containing nucleotide triphosphate hydrolases"/>
    <property type="match status" value="1"/>
</dbReference>
<sequence>MAHHPALQWVSNLHMIGRVAEEAHVLDELGKEDFQQMLGQGPTGKYGQTAPFAEESDKVIDCAADTPHCSIKAEVPYRILDIYGDAARDGSNKYLIQLRDPVARAISSWTSKFDLLSLEEGFVEGDSAGDTRSLAEAIQQGEHGMAALNDCEGKERRLAAPSWDPERQKVMELERCPMRNFLGHSQGLYWAHVAKGMYARQLERWFALVGRENIKVTFLEETAADPVGALASIFEFIGLDLLDEEGEKGLPNREAWESVVATVHNETDEKRKTILDQQVTPELLQSMRDFFASHNAELEELLGRPLPDNWSTVASGSH</sequence>
<dbReference type="AlphaFoldDB" id="D7G7A7"/>
<dbReference type="OMA" id="THAFIDP"/>
<evidence type="ECO:0000313" key="2">
    <source>
        <dbReference type="EMBL" id="CBJ27658.1"/>
    </source>
</evidence>
<dbReference type="EMBL" id="FN649753">
    <property type="protein sequence ID" value="CBJ27658.1"/>
    <property type="molecule type" value="Genomic_DNA"/>
</dbReference>
<dbReference type="InterPro" id="IPR027417">
    <property type="entry name" value="P-loop_NTPase"/>
</dbReference>
<dbReference type="InterPro" id="IPR037359">
    <property type="entry name" value="NST/OST"/>
</dbReference>
<dbReference type="PANTHER" id="PTHR10605">
    <property type="entry name" value="HEPARAN SULFATE SULFOTRANSFERASE"/>
    <property type="match status" value="1"/>
</dbReference>
<protein>
    <submittedName>
        <fullName evidence="2">Uncharacterized protein</fullName>
    </submittedName>
</protein>